<gene>
    <name evidence="1" type="ORF">EB241_11375</name>
</gene>
<reference evidence="1 2" key="1">
    <citation type="submission" date="2018-10" db="EMBL/GenBank/DDBJ databases">
        <title>Draft genome sequence for the type isolate of Erwinia psidii, agent causal of bacterial blight in guava (Psidium guajava) and wilt and die-back of Eucalyptus spp.</title>
        <authorList>
            <person name="Hermenegildo P.S."/>
            <person name="Santos S.A."/>
            <person name="Guimaraes L.M.S."/>
            <person name="Vidigal P.M.P."/>
            <person name="Pereira I.C."/>
            <person name="Badel J.L."/>
            <person name="Alfenas-Zerbini P."/>
            <person name="Ferreira M.A.S.V."/>
            <person name="Alfenas A.C."/>
        </authorList>
    </citation>
    <scope>NUCLEOTIDE SEQUENCE [LARGE SCALE GENOMIC DNA]</scope>
    <source>
        <strain evidence="1 2">IBSBF 435</strain>
    </source>
</reference>
<name>A0A3N6RXP8_9GAMM</name>
<dbReference type="Proteomes" id="UP000279457">
    <property type="component" value="Unassembled WGS sequence"/>
</dbReference>
<accession>A0A3N6RXP8</accession>
<evidence type="ECO:0000313" key="1">
    <source>
        <dbReference type="EMBL" id="RQM37884.1"/>
    </source>
</evidence>
<comment type="caution">
    <text evidence="1">The sequence shown here is derived from an EMBL/GenBank/DDBJ whole genome shotgun (WGS) entry which is preliminary data.</text>
</comment>
<dbReference type="EMBL" id="RHHM01000008">
    <property type="protein sequence ID" value="RQM37884.1"/>
    <property type="molecule type" value="Genomic_DNA"/>
</dbReference>
<protein>
    <submittedName>
        <fullName evidence="1">Uncharacterized protein</fullName>
    </submittedName>
</protein>
<organism evidence="1 2">
    <name type="scientific">Erwinia psidii</name>
    <dbReference type="NCBI Taxonomy" id="69224"/>
    <lineage>
        <taxon>Bacteria</taxon>
        <taxon>Pseudomonadati</taxon>
        <taxon>Pseudomonadota</taxon>
        <taxon>Gammaproteobacteria</taxon>
        <taxon>Enterobacterales</taxon>
        <taxon>Erwiniaceae</taxon>
        <taxon>Erwinia</taxon>
    </lineage>
</organism>
<proteinExistence type="predicted"/>
<evidence type="ECO:0000313" key="2">
    <source>
        <dbReference type="Proteomes" id="UP000279457"/>
    </source>
</evidence>
<keyword evidence="2" id="KW-1185">Reference proteome</keyword>
<dbReference type="AlphaFoldDB" id="A0A3N6RXP8"/>
<sequence length="71" mass="7864">MAHELGYFQRFINCGHKKRNFMQIVLAGILKQYSEGFLKGQGSQAQPLEKIGAGLGIEPRTRGFSIPAPKC</sequence>